<proteinExistence type="predicted"/>
<comment type="caution">
    <text evidence="1">The sequence shown here is derived from an EMBL/GenBank/DDBJ whole genome shotgun (WGS) entry which is preliminary data.</text>
</comment>
<accession>A0A917PUE3</accession>
<sequence>MPVWFFWHDGRALVFSRPDAVKVEHVRRGSPVLVHLESGRFGNDVVVLTGTAQISSRSAAEVITEFRDAYESKYAEAITDYGMSLDAISEMFNTPIVFTPERLMAW</sequence>
<dbReference type="Proteomes" id="UP000636956">
    <property type="component" value="Unassembled WGS sequence"/>
</dbReference>
<evidence type="ECO:0000313" key="2">
    <source>
        <dbReference type="Proteomes" id="UP000636956"/>
    </source>
</evidence>
<dbReference type="InterPro" id="IPR012349">
    <property type="entry name" value="Split_barrel_FMN-bd"/>
</dbReference>
<dbReference type="Gene3D" id="2.30.110.10">
    <property type="entry name" value="Electron Transport, Fmn-binding Protein, Chain A"/>
    <property type="match status" value="1"/>
</dbReference>
<organism evidence="1 2">
    <name type="scientific">Agromyces bauzanensis</name>
    <dbReference type="NCBI Taxonomy" id="1308924"/>
    <lineage>
        <taxon>Bacteria</taxon>
        <taxon>Bacillati</taxon>
        <taxon>Actinomycetota</taxon>
        <taxon>Actinomycetes</taxon>
        <taxon>Micrococcales</taxon>
        <taxon>Microbacteriaceae</taxon>
        <taxon>Agromyces</taxon>
    </lineage>
</organism>
<keyword evidence="2" id="KW-1185">Reference proteome</keyword>
<protein>
    <recommendedName>
        <fullName evidence="3">Pyridoxamine 5'-phosphate oxidase putative domain-containing protein</fullName>
    </recommendedName>
</protein>
<reference evidence="1" key="2">
    <citation type="submission" date="2020-09" db="EMBL/GenBank/DDBJ databases">
        <authorList>
            <person name="Sun Q."/>
            <person name="Zhou Y."/>
        </authorList>
    </citation>
    <scope>NUCLEOTIDE SEQUENCE</scope>
    <source>
        <strain evidence="1">CGMCC 1.8984</strain>
    </source>
</reference>
<dbReference type="EMBL" id="BMMD01000025">
    <property type="protein sequence ID" value="GGJ91834.1"/>
    <property type="molecule type" value="Genomic_DNA"/>
</dbReference>
<reference evidence="1" key="1">
    <citation type="journal article" date="2014" name="Int. J. Syst. Evol. Microbiol.">
        <title>Complete genome sequence of Corynebacterium casei LMG S-19264T (=DSM 44701T), isolated from a smear-ripened cheese.</title>
        <authorList>
            <consortium name="US DOE Joint Genome Institute (JGI-PGF)"/>
            <person name="Walter F."/>
            <person name="Albersmeier A."/>
            <person name="Kalinowski J."/>
            <person name="Ruckert C."/>
        </authorList>
    </citation>
    <scope>NUCLEOTIDE SEQUENCE</scope>
    <source>
        <strain evidence="1">CGMCC 1.8984</strain>
    </source>
</reference>
<evidence type="ECO:0008006" key="3">
    <source>
        <dbReference type="Google" id="ProtNLM"/>
    </source>
</evidence>
<name>A0A917PUE3_9MICO</name>
<dbReference type="AlphaFoldDB" id="A0A917PUE3"/>
<evidence type="ECO:0000313" key="1">
    <source>
        <dbReference type="EMBL" id="GGJ91834.1"/>
    </source>
</evidence>
<gene>
    <name evidence="1" type="ORF">GCM10011372_32880</name>
</gene>
<dbReference type="SUPFAM" id="SSF50475">
    <property type="entry name" value="FMN-binding split barrel"/>
    <property type="match status" value="1"/>
</dbReference>